<dbReference type="InterPro" id="IPR032675">
    <property type="entry name" value="LRR_dom_sf"/>
</dbReference>
<dbReference type="HOGENOM" id="CLU_018544_8_0_1"/>
<evidence type="ECO:0000313" key="2">
    <source>
        <dbReference type="EMBL" id="ESK85455.1"/>
    </source>
</evidence>
<keyword evidence="1" id="KW-0175">Coiled coil</keyword>
<accession>V2WZ30</accession>
<sequence>MQTVILCEQCNHSFTPEPTQLPFPFWCRSPPEASKAEAAQLIALEEIELQRYDIELERLRNTVRNLELGRTALFRQIQQHRNSSISIGRVPTEILEIIFADLADVEYFLSIADNDGCQTIAAPLFVATQVCTLWRNIVTSHPEWWTSIDVDIFSLKRDINPLLDIFFHNSKSHPLTIRIVDSGRPEDMDDFDESDTYYKHPTPYGLSAFINLLQQAPRIEHLEINTYEYVFSCLKTHKLIPDSPITFNILRSFTYHGALEPDFEDDEWFCNGLLEAPLLSDVTIINSPPPNLFQLDRLTSLTILQVDGDGLPEMLSALVTCTTLHSLIFDKDDIEPFVLPIATILPSVRFLSVGESGSSHAMIFDYLTLPSLETLETTVAENWPHESLRDMIRRSVSSLKTLTVIDDSSIRKLDSSSLLELFGLCPELTVLKLDRLRGELAVGYILPVLEGQCPSLTEIRVAKSQMDEAEKIVRSTVRIVGV</sequence>
<dbReference type="KEGG" id="mrr:Moror_11007"/>
<gene>
    <name evidence="2" type="ORF">Moror_11007</name>
</gene>
<proteinExistence type="predicted"/>
<dbReference type="AlphaFoldDB" id="V2WZ30"/>
<dbReference type="Proteomes" id="UP000017559">
    <property type="component" value="Unassembled WGS sequence"/>
</dbReference>
<dbReference type="Gene3D" id="1.20.1280.50">
    <property type="match status" value="1"/>
</dbReference>
<name>V2WZ30_MONRO</name>
<reference evidence="2 3" key="1">
    <citation type="journal article" date="2014" name="BMC Genomics">
        <title>Genome and secretome analysis of the hemibiotrophic fungal pathogen, Moniliophthora roreri, which causes frosty pod rot disease of cacao: mechanisms of the biotrophic and necrotrophic phases.</title>
        <authorList>
            <person name="Meinhardt L.W."/>
            <person name="Costa G.G.L."/>
            <person name="Thomazella D.P.T."/>
            <person name="Teixeira P.J.P.L."/>
            <person name="Carazzolle M.F."/>
            <person name="Schuster S.C."/>
            <person name="Carlson J.E."/>
            <person name="Guiltinan M.J."/>
            <person name="Mieczkowski P."/>
            <person name="Farmer A."/>
            <person name="Ramaraj T."/>
            <person name="Crozier J."/>
            <person name="Davis R.E."/>
            <person name="Shao J."/>
            <person name="Melnick R.L."/>
            <person name="Pereira G.A.G."/>
            <person name="Bailey B.A."/>
        </authorList>
    </citation>
    <scope>NUCLEOTIDE SEQUENCE [LARGE SCALE GENOMIC DNA]</scope>
    <source>
        <strain evidence="2 3">MCA 2997</strain>
    </source>
</reference>
<protein>
    <recommendedName>
        <fullName evidence="4">F-box domain-containing protein</fullName>
    </recommendedName>
</protein>
<dbReference type="SUPFAM" id="SSF52047">
    <property type="entry name" value="RNI-like"/>
    <property type="match status" value="1"/>
</dbReference>
<dbReference type="EMBL" id="AWSO01001065">
    <property type="protein sequence ID" value="ESK85455.1"/>
    <property type="molecule type" value="Genomic_DNA"/>
</dbReference>
<evidence type="ECO:0000313" key="3">
    <source>
        <dbReference type="Proteomes" id="UP000017559"/>
    </source>
</evidence>
<dbReference type="PANTHER" id="PTHR38926:SF72">
    <property type="entry name" value="IM:7136021-RELATED"/>
    <property type="match status" value="1"/>
</dbReference>
<comment type="caution">
    <text evidence="2">The sequence shown here is derived from an EMBL/GenBank/DDBJ whole genome shotgun (WGS) entry which is preliminary data.</text>
</comment>
<keyword evidence="3" id="KW-1185">Reference proteome</keyword>
<dbReference type="PANTHER" id="PTHR38926">
    <property type="entry name" value="F-BOX DOMAIN CONTAINING PROTEIN, EXPRESSED"/>
    <property type="match status" value="1"/>
</dbReference>
<dbReference type="OrthoDB" id="2269034at2759"/>
<evidence type="ECO:0008006" key="4">
    <source>
        <dbReference type="Google" id="ProtNLM"/>
    </source>
</evidence>
<organism evidence="2 3">
    <name type="scientific">Moniliophthora roreri (strain MCA 2997)</name>
    <name type="common">Cocoa frosty pod rot fungus</name>
    <name type="synonym">Crinipellis roreri</name>
    <dbReference type="NCBI Taxonomy" id="1381753"/>
    <lineage>
        <taxon>Eukaryota</taxon>
        <taxon>Fungi</taxon>
        <taxon>Dikarya</taxon>
        <taxon>Basidiomycota</taxon>
        <taxon>Agaricomycotina</taxon>
        <taxon>Agaricomycetes</taxon>
        <taxon>Agaricomycetidae</taxon>
        <taxon>Agaricales</taxon>
        <taxon>Marasmiineae</taxon>
        <taxon>Marasmiaceae</taxon>
        <taxon>Moniliophthora</taxon>
    </lineage>
</organism>
<feature type="coiled-coil region" evidence="1">
    <location>
        <begin position="42"/>
        <end position="69"/>
    </location>
</feature>
<evidence type="ECO:0000256" key="1">
    <source>
        <dbReference type="SAM" id="Coils"/>
    </source>
</evidence>
<dbReference type="Gene3D" id="3.80.10.10">
    <property type="entry name" value="Ribonuclease Inhibitor"/>
    <property type="match status" value="1"/>
</dbReference>